<feature type="compositionally biased region" description="Polar residues" evidence="1">
    <location>
        <begin position="171"/>
        <end position="180"/>
    </location>
</feature>
<accession>A0A2G8RNE0</accession>
<evidence type="ECO:0000313" key="2">
    <source>
        <dbReference type="EMBL" id="PIL23010.1"/>
    </source>
</evidence>
<gene>
    <name evidence="2" type="ORF">GSI_14317</name>
</gene>
<feature type="compositionally biased region" description="Pro residues" evidence="1">
    <location>
        <begin position="281"/>
        <end position="293"/>
    </location>
</feature>
<organism evidence="2 3">
    <name type="scientific">Ganoderma sinense ZZ0214-1</name>
    <dbReference type="NCBI Taxonomy" id="1077348"/>
    <lineage>
        <taxon>Eukaryota</taxon>
        <taxon>Fungi</taxon>
        <taxon>Dikarya</taxon>
        <taxon>Basidiomycota</taxon>
        <taxon>Agaricomycotina</taxon>
        <taxon>Agaricomycetes</taxon>
        <taxon>Polyporales</taxon>
        <taxon>Polyporaceae</taxon>
        <taxon>Ganoderma</taxon>
    </lineage>
</organism>
<dbReference type="EMBL" id="AYKW01000068">
    <property type="protein sequence ID" value="PIL23010.1"/>
    <property type="molecule type" value="Genomic_DNA"/>
</dbReference>
<protein>
    <submittedName>
        <fullName evidence="2">Uncharacterized protein</fullName>
    </submittedName>
</protein>
<comment type="caution">
    <text evidence="2">The sequence shown here is derived from an EMBL/GenBank/DDBJ whole genome shotgun (WGS) entry which is preliminary data.</text>
</comment>
<evidence type="ECO:0000256" key="1">
    <source>
        <dbReference type="SAM" id="MobiDB-lite"/>
    </source>
</evidence>
<proteinExistence type="predicted"/>
<feature type="compositionally biased region" description="Pro residues" evidence="1">
    <location>
        <begin position="194"/>
        <end position="203"/>
    </location>
</feature>
<evidence type="ECO:0000313" key="3">
    <source>
        <dbReference type="Proteomes" id="UP000230002"/>
    </source>
</evidence>
<sequence length="429" mass="46658">MNPSAYSSSVHTTDDISSYTSAGACYDPTQPYSSYADYYSGLYEDHSSSAEEWYASLGPCSDADRALFEAFLTAEVTSTSPSDPCAAVPTHSPSSFESAPSFVPHAAEAPQLHNKLFDGYQLYPHETSPFQPTVPPTFEQTFPDTTASRISPVMRSPFHYAPDISEGWANAATSDPSNIGLQMGHRKPSSYPYPSLPPEPPSQMPSLAIATERRVAARTSHFPTPLALEQSLPEMAVTSISPALIYPSAHSGYDLEGDHSTDVSSLSSRTSRRASSRGPSSPAPYPTPSPEPSPRTSSTVFASQRRNAPARTAAPVSSNTWQCPHCPYVQRNRRSPDLKRHIKTHTRETEIADWVCCGVPVLDAIVLGVPAATVREARAFDFDGTLMLGGCRKAFSRRDALKRHLQREKGKCFGDAQSLHQRGNRDISS</sequence>
<feature type="region of interest" description="Disordered" evidence="1">
    <location>
        <begin position="256"/>
        <end position="316"/>
    </location>
</feature>
<feature type="region of interest" description="Disordered" evidence="1">
    <location>
        <begin position="171"/>
        <end position="203"/>
    </location>
</feature>
<dbReference type="AlphaFoldDB" id="A0A2G8RNE0"/>
<dbReference type="OrthoDB" id="2746812at2759"/>
<name>A0A2G8RNE0_9APHY</name>
<reference evidence="2 3" key="1">
    <citation type="journal article" date="2015" name="Sci. Rep.">
        <title>Chromosome-level genome map provides insights into diverse defense mechanisms in the medicinal fungus Ganoderma sinense.</title>
        <authorList>
            <person name="Zhu Y."/>
            <person name="Xu J."/>
            <person name="Sun C."/>
            <person name="Zhou S."/>
            <person name="Xu H."/>
            <person name="Nelson D.R."/>
            <person name="Qian J."/>
            <person name="Song J."/>
            <person name="Luo H."/>
            <person name="Xiang L."/>
            <person name="Li Y."/>
            <person name="Xu Z."/>
            <person name="Ji A."/>
            <person name="Wang L."/>
            <person name="Lu S."/>
            <person name="Hayward A."/>
            <person name="Sun W."/>
            <person name="Li X."/>
            <person name="Schwartz D.C."/>
            <person name="Wang Y."/>
            <person name="Chen S."/>
        </authorList>
    </citation>
    <scope>NUCLEOTIDE SEQUENCE [LARGE SCALE GENOMIC DNA]</scope>
    <source>
        <strain evidence="2 3">ZZ0214-1</strain>
    </source>
</reference>
<dbReference type="Gene3D" id="3.30.160.60">
    <property type="entry name" value="Classic Zinc Finger"/>
    <property type="match status" value="1"/>
</dbReference>
<dbReference type="Proteomes" id="UP000230002">
    <property type="component" value="Unassembled WGS sequence"/>
</dbReference>
<keyword evidence="3" id="KW-1185">Reference proteome</keyword>